<protein>
    <recommendedName>
        <fullName evidence="5">Condensation domain-containing protein</fullName>
    </recommendedName>
</protein>
<evidence type="ECO:0000259" key="2">
    <source>
        <dbReference type="Pfam" id="PF00668"/>
    </source>
</evidence>
<evidence type="ECO:0000313" key="3">
    <source>
        <dbReference type="EMBL" id="BBP87093.1"/>
    </source>
</evidence>
<proteinExistence type="predicted"/>
<dbReference type="PANTHER" id="PTHR45527:SF1">
    <property type="entry name" value="FATTY ACID SYNTHASE"/>
    <property type="match status" value="1"/>
</dbReference>
<evidence type="ECO:0000259" key="1">
    <source>
        <dbReference type="Pfam" id="PF00501"/>
    </source>
</evidence>
<evidence type="ECO:0000313" key="4">
    <source>
        <dbReference type="Proteomes" id="UP000464658"/>
    </source>
</evidence>
<dbReference type="Proteomes" id="UP000464658">
    <property type="component" value="Chromosome"/>
</dbReference>
<dbReference type="Gene3D" id="3.40.50.980">
    <property type="match status" value="2"/>
</dbReference>
<dbReference type="SUPFAM" id="SSF52777">
    <property type="entry name" value="CoA-dependent acyltransferases"/>
    <property type="match status" value="1"/>
</dbReference>
<dbReference type="GO" id="GO:0005737">
    <property type="term" value="C:cytoplasm"/>
    <property type="evidence" value="ECO:0007669"/>
    <property type="project" value="TreeGrafter"/>
</dbReference>
<reference evidence="3 4" key="1">
    <citation type="submission" date="2019-12" db="EMBL/GenBank/DDBJ databases">
        <title>Full genome sequence of a Bacillus safensis strain isolated from commercially available natto in Indonesia.</title>
        <authorList>
            <person name="Yoshida M."/>
            <person name="Uomi M."/>
            <person name="Waturangi D."/>
            <person name="Ekaputri J.J."/>
            <person name="Setiamarga D.H.E."/>
        </authorList>
    </citation>
    <scope>NUCLEOTIDE SEQUENCE [LARGE SCALE GENOMIC DNA]</scope>
    <source>
        <strain evidence="3 4">IDN1</strain>
    </source>
</reference>
<dbReference type="Pfam" id="PF00668">
    <property type="entry name" value="Condensation"/>
    <property type="match status" value="1"/>
</dbReference>
<gene>
    <name evidence="3" type="ORF">BsIDN1_07110</name>
</gene>
<dbReference type="Gene3D" id="3.30.559.10">
    <property type="entry name" value="Chloramphenicol acetyltransferase-like domain"/>
    <property type="match status" value="1"/>
</dbReference>
<sequence length="351" mass="40300">MFMTMLSAYYVLLHKLSGQTDIIIGSPIAGRDAKQSEKLVGMFVNTLALRQDVSTAETFADLLENVKEMTLKAFEHQHYPFDKLVDDLSLDRDLSRSPIFQAAMGYVTDSLDVNLKGLTSEHVMVHHTVSKFDLTLHIFEQEEQLSIHVEYNTDLFDQETIHRYMNYYLHVLDGMTAQPERTFADYCLMDKVEQAAMILGKNQTDTPYPKRTLQELFEEQVKRDPYRIALSYMDEHMTYEALDKKATKLAAYLQSKGIGPGSLVPMLFDRSFDMIVSVLGIIKSGAAYVPMSPEYPDARIRLIVRDTQSDVIITQSHLADRLVGFYRYKDYHGQANTRNKCSVSKRIIDYR</sequence>
<organism evidence="3 4">
    <name type="scientific">Bacillus safensis</name>
    <dbReference type="NCBI Taxonomy" id="561879"/>
    <lineage>
        <taxon>Bacteria</taxon>
        <taxon>Bacillati</taxon>
        <taxon>Bacillota</taxon>
        <taxon>Bacilli</taxon>
        <taxon>Bacillales</taxon>
        <taxon>Bacillaceae</taxon>
        <taxon>Bacillus</taxon>
    </lineage>
</organism>
<dbReference type="GO" id="GO:0003824">
    <property type="term" value="F:catalytic activity"/>
    <property type="evidence" value="ECO:0007669"/>
    <property type="project" value="InterPro"/>
</dbReference>
<dbReference type="GO" id="GO:0043041">
    <property type="term" value="P:amino acid activation for nonribosomal peptide biosynthetic process"/>
    <property type="evidence" value="ECO:0007669"/>
    <property type="project" value="TreeGrafter"/>
</dbReference>
<dbReference type="SUPFAM" id="SSF56801">
    <property type="entry name" value="Acetyl-CoA synthetase-like"/>
    <property type="match status" value="1"/>
</dbReference>
<dbReference type="Gene3D" id="3.30.559.30">
    <property type="entry name" value="Nonribosomal peptide synthetase, condensation domain"/>
    <property type="match status" value="1"/>
</dbReference>
<dbReference type="InterPro" id="IPR023213">
    <property type="entry name" value="CAT-like_dom_sf"/>
</dbReference>
<dbReference type="GO" id="GO:0008610">
    <property type="term" value="P:lipid biosynthetic process"/>
    <property type="evidence" value="ECO:0007669"/>
    <property type="project" value="UniProtKB-ARBA"/>
</dbReference>
<dbReference type="InterPro" id="IPR000873">
    <property type="entry name" value="AMP-dep_synth/lig_dom"/>
</dbReference>
<dbReference type="Pfam" id="PF00501">
    <property type="entry name" value="AMP-binding"/>
    <property type="match status" value="1"/>
</dbReference>
<dbReference type="EMBL" id="AP021906">
    <property type="protein sequence ID" value="BBP87093.1"/>
    <property type="molecule type" value="Genomic_DNA"/>
</dbReference>
<accession>A0A5S9M1T9</accession>
<dbReference type="GO" id="GO:0044550">
    <property type="term" value="P:secondary metabolite biosynthetic process"/>
    <property type="evidence" value="ECO:0007669"/>
    <property type="project" value="TreeGrafter"/>
</dbReference>
<dbReference type="AlphaFoldDB" id="A0A5S9M1T9"/>
<dbReference type="PANTHER" id="PTHR45527">
    <property type="entry name" value="NONRIBOSOMAL PEPTIDE SYNTHETASE"/>
    <property type="match status" value="1"/>
</dbReference>
<feature type="domain" description="Condensation" evidence="2">
    <location>
        <begin position="3"/>
        <end position="197"/>
    </location>
</feature>
<feature type="domain" description="AMP-dependent synthetase/ligase" evidence="1">
    <location>
        <begin position="217"/>
        <end position="318"/>
    </location>
</feature>
<dbReference type="InterPro" id="IPR001242">
    <property type="entry name" value="Condensation_dom"/>
</dbReference>
<name>A0A5S9M1T9_BACIA</name>
<evidence type="ECO:0008006" key="5">
    <source>
        <dbReference type="Google" id="ProtNLM"/>
    </source>
</evidence>
<dbReference type="GO" id="GO:0031177">
    <property type="term" value="F:phosphopantetheine binding"/>
    <property type="evidence" value="ECO:0007669"/>
    <property type="project" value="TreeGrafter"/>
</dbReference>